<keyword evidence="10 12" id="KW-0505">Motor protein</keyword>
<dbReference type="PROSITE" id="PS51844">
    <property type="entry name" value="SH3_LIKE"/>
    <property type="match status" value="1"/>
</dbReference>
<dbReference type="FunFam" id="3.30.70.1590:FF:000001">
    <property type="entry name" value="Myosin heavy chain"/>
    <property type="match status" value="1"/>
</dbReference>
<protein>
    <submittedName>
        <fullName evidence="17">Myosin, heavy chain 10, non-muscle</fullName>
    </submittedName>
</protein>
<dbReference type="InterPro" id="IPR001609">
    <property type="entry name" value="Myosin_head_motor_dom-like"/>
</dbReference>
<dbReference type="InterPro" id="IPR014751">
    <property type="entry name" value="XRCC4-like_C"/>
</dbReference>
<dbReference type="Gene3D" id="1.10.10.820">
    <property type="match status" value="1"/>
</dbReference>
<dbReference type="GO" id="GO:0031032">
    <property type="term" value="P:actomyosin structure organization"/>
    <property type="evidence" value="ECO:0007669"/>
    <property type="project" value="TreeGrafter"/>
</dbReference>
<dbReference type="FunFam" id="1.20.5.340:FF:000008">
    <property type="entry name" value="Myosin heavy chain 11"/>
    <property type="match status" value="1"/>
</dbReference>
<dbReference type="Gene3D" id="1.20.58.530">
    <property type="match status" value="1"/>
</dbReference>
<evidence type="ECO:0000256" key="8">
    <source>
        <dbReference type="ARBA" id="ARBA00023054"/>
    </source>
</evidence>
<dbReference type="Gene3D" id="3.40.850.10">
    <property type="entry name" value="Kinesin motor domain"/>
    <property type="match status" value="1"/>
</dbReference>
<evidence type="ECO:0000256" key="12">
    <source>
        <dbReference type="PROSITE-ProRule" id="PRU00782"/>
    </source>
</evidence>
<accession>A0A671TI42</accession>
<keyword evidence="18" id="KW-1185">Reference proteome</keyword>
<dbReference type="SMART" id="SM00015">
    <property type="entry name" value="IQ"/>
    <property type="match status" value="1"/>
</dbReference>
<keyword evidence="7" id="KW-0112">Calmodulin-binding</keyword>
<dbReference type="Pfam" id="PF01576">
    <property type="entry name" value="Myosin_tail_1"/>
    <property type="match status" value="2"/>
</dbReference>
<dbReference type="Pfam" id="PF00612">
    <property type="entry name" value="IQ"/>
    <property type="match status" value="1"/>
</dbReference>
<evidence type="ECO:0000313" key="18">
    <source>
        <dbReference type="Proteomes" id="UP000472265"/>
    </source>
</evidence>
<evidence type="ECO:0000256" key="4">
    <source>
        <dbReference type="ARBA" id="ARBA00022490"/>
    </source>
</evidence>
<feature type="region of interest" description="Disordered" evidence="14">
    <location>
        <begin position="1834"/>
        <end position="1950"/>
    </location>
</feature>
<dbReference type="Gene3D" id="1.20.5.370">
    <property type="match status" value="1"/>
</dbReference>
<dbReference type="SMART" id="SM00242">
    <property type="entry name" value="MYSc"/>
    <property type="match status" value="1"/>
</dbReference>
<evidence type="ECO:0000256" key="13">
    <source>
        <dbReference type="SAM" id="Coils"/>
    </source>
</evidence>
<dbReference type="GO" id="GO:0005524">
    <property type="term" value="F:ATP binding"/>
    <property type="evidence" value="ECO:0007669"/>
    <property type="project" value="UniProtKB-UniRule"/>
</dbReference>
<dbReference type="GO" id="GO:0030016">
    <property type="term" value="C:myofibril"/>
    <property type="evidence" value="ECO:0007669"/>
    <property type="project" value="UniProtKB-SubCell"/>
</dbReference>
<dbReference type="InterPro" id="IPR008989">
    <property type="entry name" value="Myosin_S1_N"/>
</dbReference>
<dbReference type="InterPro" id="IPR004009">
    <property type="entry name" value="SH3_Myosin"/>
</dbReference>
<dbReference type="GO" id="GO:0016460">
    <property type="term" value="C:myosin II complex"/>
    <property type="evidence" value="ECO:0007669"/>
    <property type="project" value="TreeGrafter"/>
</dbReference>
<organism evidence="17 18">
    <name type="scientific">Sparus aurata</name>
    <name type="common">Gilthead sea bream</name>
    <dbReference type="NCBI Taxonomy" id="8175"/>
    <lineage>
        <taxon>Eukaryota</taxon>
        <taxon>Metazoa</taxon>
        <taxon>Chordata</taxon>
        <taxon>Craniata</taxon>
        <taxon>Vertebrata</taxon>
        <taxon>Euteleostomi</taxon>
        <taxon>Actinopterygii</taxon>
        <taxon>Neopterygii</taxon>
        <taxon>Teleostei</taxon>
        <taxon>Neoteleostei</taxon>
        <taxon>Acanthomorphata</taxon>
        <taxon>Eupercaria</taxon>
        <taxon>Spariformes</taxon>
        <taxon>Sparidae</taxon>
        <taxon>Sparus</taxon>
    </lineage>
</organism>
<evidence type="ECO:0000259" key="15">
    <source>
        <dbReference type="PROSITE" id="PS51456"/>
    </source>
</evidence>
<gene>
    <name evidence="17" type="primary">LOC115583506</name>
</gene>
<reference evidence="17" key="2">
    <citation type="submission" date="2025-08" db="UniProtKB">
        <authorList>
            <consortium name="Ensembl"/>
        </authorList>
    </citation>
    <scope>IDENTIFICATION</scope>
</reference>
<dbReference type="FunFam" id="4.10.270.10:FF:000001">
    <property type="entry name" value="Myosin heavy chain, non-muscle"/>
    <property type="match status" value="1"/>
</dbReference>
<dbReference type="Ensembl" id="ENSSAUT00010001639.1">
    <property type="protein sequence ID" value="ENSSAUP00010001579.1"/>
    <property type="gene ID" value="ENSSAUG00010000365.1"/>
</dbReference>
<dbReference type="Gene3D" id="6.10.250.2420">
    <property type="match status" value="1"/>
</dbReference>
<dbReference type="FunFam" id="1.20.120.720:FF:000002">
    <property type="entry name" value="Myosin heavy chain 10"/>
    <property type="match status" value="1"/>
</dbReference>
<dbReference type="FunFam" id="1.20.5.340:FF:000009">
    <property type="entry name" value="myosin-11 isoform X2"/>
    <property type="match status" value="1"/>
</dbReference>
<dbReference type="SUPFAM" id="SSF52540">
    <property type="entry name" value="P-loop containing nucleoside triphosphate hydrolases"/>
    <property type="match status" value="1"/>
</dbReference>
<evidence type="ECO:0000256" key="1">
    <source>
        <dbReference type="ARBA" id="ARBA00004657"/>
    </source>
</evidence>
<dbReference type="PANTHER" id="PTHR45615:SF24">
    <property type="entry name" value="MYOSIN-10"/>
    <property type="match status" value="1"/>
</dbReference>
<evidence type="ECO:0000256" key="6">
    <source>
        <dbReference type="ARBA" id="ARBA00022840"/>
    </source>
</evidence>
<dbReference type="PROSITE" id="PS51456">
    <property type="entry name" value="MYOSIN_MOTOR"/>
    <property type="match status" value="1"/>
</dbReference>
<reference evidence="17" key="3">
    <citation type="submission" date="2025-09" db="UniProtKB">
        <authorList>
            <consortium name="Ensembl"/>
        </authorList>
    </citation>
    <scope>IDENTIFICATION</scope>
</reference>
<dbReference type="FunFam" id="2.30.30.360:FF:000001">
    <property type="entry name" value="Myosin heavy chain"/>
    <property type="match status" value="1"/>
</dbReference>
<evidence type="ECO:0000259" key="16">
    <source>
        <dbReference type="PROSITE" id="PS51844"/>
    </source>
</evidence>
<feature type="compositionally biased region" description="Low complexity" evidence="14">
    <location>
        <begin position="1904"/>
        <end position="1914"/>
    </location>
</feature>
<feature type="coiled-coil region" evidence="13">
    <location>
        <begin position="1412"/>
        <end position="1678"/>
    </location>
</feature>
<dbReference type="GO" id="GO:0032982">
    <property type="term" value="C:myosin filament"/>
    <property type="evidence" value="ECO:0007669"/>
    <property type="project" value="TreeGrafter"/>
</dbReference>
<dbReference type="SUPFAM" id="SSF90257">
    <property type="entry name" value="Myosin rod fragments"/>
    <property type="match status" value="4"/>
</dbReference>
<comment type="subcellular location">
    <subcellularLocation>
        <location evidence="1">Cytoplasm</location>
        <location evidence="1">Myofibril</location>
    </subcellularLocation>
</comment>
<feature type="domain" description="Myosin motor" evidence="15">
    <location>
        <begin position="85"/>
        <end position="789"/>
    </location>
</feature>
<dbReference type="FunFam" id="1.20.5.340:FF:000007">
    <property type="entry name" value="Myosin heavy chain, non-muscle"/>
    <property type="match status" value="1"/>
</dbReference>
<feature type="region of interest" description="Actin-binding" evidence="12">
    <location>
        <begin position="667"/>
        <end position="689"/>
    </location>
</feature>
<dbReference type="Proteomes" id="UP000472265">
    <property type="component" value="Chromosome 1"/>
</dbReference>
<name>A0A671TI42_SPAAU</name>
<feature type="binding site" evidence="12">
    <location>
        <begin position="178"/>
        <end position="185"/>
    </location>
    <ligand>
        <name>ATP</name>
        <dbReference type="ChEBI" id="CHEBI:30616"/>
    </ligand>
</feature>
<dbReference type="FunFam" id="1.20.58.530:FF:000003">
    <property type="entry name" value="Myosin heavy chain 10"/>
    <property type="match status" value="1"/>
</dbReference>
<feature type="compositionally biased region" description="Polar residues" evidence="14">
    <location>
        <begin position="1941"/>
        <end position="1950"/>
    </location>
</feature>
<evidence type="ECO:0000256" key="7">
    <source>
        <dbReference type="ARBA" id="ARBA00022860"/>
    </source>
</evidence>
<keyword evidence="5 12" id="KW-0547">Nucleotide-binding</keyword>
<dbReference type="Pfam" id="PF02736">
    <property type="entry name" value="Myosin_N"/>
    <property type="match status" value="1"/>
</dbReference>
<dbReference type="GO" id="GO:0008360">
    <property type="term" value="P:regulation of cell shape"/>
    <property type="evidence" value="ECO:0007669"/>
    <property type="project" value="TreeGrafter"/>
</dbReference>
<dbReference type="PANTHER" id="PTHR45615">
    <property type="entry name" value="MYOSIN HEAVY CHAIN, NON-MUSCLE"/>
    <property type="match status" value="1"/>
</dbReference>
<keyword evidence="3" id="KW-0488">Methylation</keyword>
<dbReference type="GeneTree" id="ENSGT00940000155159"/>
<dbReference type="GO" id="GO:0051015">
    <property type="term" value="F:actin filament binding"/>
    <property type="evidence" value="ECO:0007669"/>
    <property type="project" value="InterPro"/>
</dbReference>
<dbReference type="Gene3D" id="3.30.70.1590">
    <property type="match status" value="1"/>
</dbReference>
<keyword evidence="8 13" id="KW-0175">Coiled coil</keyword>
<dbReference type="FunFam" id="1.10.10.820:FF:000002">
    <property type="entry name" value="Myosin heavy chain 10"/>
    <property type="match status" value="1"/>
</dbReference>
<evidence type="ECO:0000256" key="11">
    <source>
        <dbReference type="ARBA" id="ARBA00023203"/>
    </source>
</evidence>
<keyword evidence="6 12" id="KW-0067">ATP-binding</keyword>
<dbReference type="PROSITE" id="PS50096">
    <property type="entry name" value="IQ"/>
    <property type="match status" value="1"/>
</dbReference>
<dbReference type="Gene3D" id="1.20.120.720">
    <property type="entry name" value="Myosin VI head, motor domain, U50 subdomain"/>
    <property type="match status" value="1"/>
</dbReference>
<dbReference type="Gene3D" id="1.20.5.340">
    <property type="match status" value="3"/>
</dbReference>
<evidence type="ECO:0000256" key="9">
    <source>
        <dbReference type="ARBA" id="ARBA00023123"/>
    </source>
</evidence>
<dbReference type="GO" id="GO:0000146">
    <property type="term" value="F:microfilament motor activity"/>
    <property type="evidence" value="ECO:0007669"/>
    <property type="project" value="TreeGrafter"/>
</dbReference>
<evidence type="ECO:0000313" key="17">
    <source>
        <dbReference type="Ensembl" id="ENSSAUP00010001579.1"/>
    </source>
</evidence>
<dbReference type="InterPro" id="IPR027417">
    <property type="entry name" value="P-loop_NTPase"/>
</dbReference>
<evidence type="ECO:0000256" key="14">
    <source>
        <dbReference type="SAM" id="MobiDB-lite"/>
    </source>
</evidence>
<evidence type="ECO:0000256" key="10">
    <source>
        <dbReference type="ARBA" id="ARBA00023175"/>
    </source>
</evidence>
<feature type="region of interest" description="Disordered" evidence="14">
    <location>
        <begin position="937"/>
        <end position="957"/>
    </location>
</feature>
<dbReference type="Gene3D" id="4.10.270.10">
    <property type="entry name" value="Myosin, subunit A"/>
    <property type="match status" value="1"/>
</dbReference>
<reference evidence="17" key="1">
    <citation type="submission" date="2021-04" db="EMBL/GenBank/DDBJ databases">
        <authorList>
            <consortium name="Wellcome Sanger Institute Data Sharing"/>
        </authorList>
    </citation>
    <scope>NUCLEOTIDE SEQUENCE [LARGE SCALE GENOMIC DNA]</scope>
</reference>
<keyword evidence="4" id="KW-0963">Cytoplasm</keyword>
<dbReference type="InterPro" id="IPR000048">
    <property type="entry name" value="IQ_motif_EF-hand-BS"/>
</dbReference>
<dbReference type="PRINTS" id="PR00193">
    <property type="entry name" value="MYOSINHEAVY"/>
</dbReference>
<evidence type="ECO:0000256" key="2">
    <source>
        <dbReference type="ARBA" id="ARBA00008314"/>
    </source>
</evidence>
<sequence length="1950" mass="226423">MSQRSGQEDPERYLFVDRAVVYNPAAQADWTAKRLVWIPSERHGFEAASVREERGDEVVVELAENGKKAVVNKDDIQKMNPPKFSKVEDMAELTCLNEASVLYNLKDRYYSGLIYTYSGLFCVVINPYKNLPIYSDNIIEMYRGKKRHEMPPHIYAISESAYRCMLQDREDQSILCTGESGAGKTENTKKVIQYLAHVASSHKGRKDHNIPGELERQLLQANPILESFGNAKTVKNDNSSRFGKFIRINFDVTGYIVGANIETYLLEKSRAIRQAKEERTFHVFYQLLAGAGEHLKSDLLLEGFNNYRFLSNGNIPIPGQQDKDNFQETMEAMHIMTMLKVVSSVLQFGNIIFKKERNTDQASMPDNTAAQKLCHLLGMNVMEFTRAILSPRIKVGRDYVQKAQTKEQADFAVEALAKATYERLFRWLVHRINKALDRTKRQGASFIGILDIAGKIMFVVNVLSYLRLFSLMHISSNSILCINYTNEKLQQLFNHTMFILEQEEYQREGIEWSFIDFGLDLQPCIDLIERPANPPGVLALLDEECWFPKATDKTFVEKLIQEQGTHTKFQKPRQLKDKADFCIIHYAGKVDYKADEWLMKNMDPLNDNVATLLHQSTDKFVAELWKDVDRIVGLDQVAGMNETAFGATYKTKKGMFRTVGQLYKESLTKLMATLRNTNPNFVRCIIPNHEKRAGKLEPHLVLDQLRCNGVLEGIRICRQGFPNRIVFQEFRQRYEILTPNAIPKGFMDGKQACERMIQALELDPNLFRIGQSKIFFRTGVLAHLEEERDLKITDIIIYFQSVCRGYLARKAFAKKQQQLSALKVLQRNCAAYLKLRHWQWWRLFTKVKPLLQVTRQEEEMQAKDEELVKVKERQLKVENELVEMERKHQQLLEEKNILAEQLHAETELFAEAEEMRVRLLSRKQELEEILHDLESRVEEEEERNQGLTNEKKKMQSHIQDLEEQLDEEEAARQKLQLDKVTAESKIKKMEEDILLLEDQNSKFLKEKKLLEDRITEMSSQLTEEEEKAKNLGKVKNKQEMMMVDLEERLKKEEKTRQELEKAKRKLDAETTDLQDQIAELQAQIEELKIQLTKKEEELQAALARSETVQKNNALKQVRELQAHLAELQEDLESERMCRTKAEKLKRDLSEELEALKTELEDTLDTTAAQQELRSKREQEVAELKKAIDEETKNHEAQIQDMRQRHATALEEVSEQLEQAKRFKSNLEKNKQSLETDNKEMACEVKTLQQAKTESEYKRKKLEAQLQEFTARATEVEKAKGELTERSHKLQTELDNVSALLEESEKKGVKLAKEVDKLSSKLQDLEELRQEETRQKLNLTGQIRQLEVDKNTLLEQQEEDEEARRNLEKQLQTMHAQLFETKKKLEEDVGAMEGLEDVKRKLLKDVELTSQRLEEKTMAMDKMEKTKNRLQQELDDLMVDLDHQRQIVSNLEKKQKKFDQLLAEEKTISARFAEERDRAEAEAREKETKALSMARALEEALEAKEELERFNKQLRAEMEDLMSSKDDVGKNVHELEKSKRTLEQQVEEMRTQLEELEDELQATEDAKLRLEVNMQAMKAQFDRDLQARDEQGEEKKRALVKQVHRMEAELEDERKQRTLSVAAKKKLEMDLNELEGQIEAANKGREEAIKQLRKLQAQMKDYQRELEEARASRDEIFTQSKENEKKLKGLEAEILHLIKIRVRLSEMRMFKFPTHKGYAVYTVLSVSHHSSLHPVSLSQVDSLNAELAGERSTAQKSENARQQMERQNKDLKAKLAELEGTIKSKFKASITALEAKILQLEEQLEQEAKERAAANKIVRRTEKKLKEVMMQVEDERRHADQYKEQMEKANSRMKQLKRQLEEAEEEATRANASRRKLQRELDDATEASEGLTREVNSLKNRLRRGGPVSSFSSSRSGRRNLNLDGASVDMSDDDADSRSGDFNETQTSNAE</sequence>
<feature type="compositionally biased region" description="Basic and acidic residues" evidence="14">
    <location>
        <begin position="1834"/>
        <end position="1849"/>
    </location>
</feature>
<dbReference type="Gene3D" id="2.30.30.360">
    <property type="entry name" value="Myosin S1 fragment, N-terminal"/>
    <property type="match status" value="1"/>
</dbReference>
<dbReference type="GO" id="GO:0000281">
    <property type="term" value="P:mitotic cytokinesis"/>
    <property type="evidence" value="ECO:0007669"/>
    <property type="project" value="TreeGrafter"/>
</dbReference>
<dbReference type="FunFam" id="1.20.5.4820:FF:000002">
    <property type="entry name" value="Myosin heavy chain 10"/>
    <property type="match status" value="1"/>
</dbReference>
<dbReference type="GO" id="GO:0005516">
    <property type="term" value="F:calmodulin binding"/>
    <property type="evidence" value="ECO:0007669"/>
    <property type="project" value="UniProtKB-KW"/>
</dbReference>
<dbReference type="Pfam" id="PF00063">
    <property type="entry name" value="Myosin_head"/>
    <property type="match status" value="1"/>
</dbReference>
<feature type="domain" description="Myosin N-terminal SH3-like" evidence="16">
    <location>
        <begin position="31"/>
        <end position="81"/>
    </location>
</feature>
<dbReference type="FunFam" id="3.40.850.10:FF:000101">
    <property type="entry name" value="Slow myosin heavy chain 2"/>
    <property type="match status" value="1"/>
</dbReference>
<evidence type="ECO:0000256" key="5">
    <source>
        <dbReference type="ARBA" id="ARBA00022741"/>
    </source>
</evidence>
<evidence type="ECO:0000256" key="3">
    <source>
        <dbReference type="ARBA" id="ARBA00022481"/>
    </source>
</evidence>
<dbReference type="InterPro" id="IPR036961">
    <property type="entry name" value="Kinesin_motor_dom_sf"/>
</dbReference>
<comment type="similarity">
    <text evidence="2 12">Belongs to the TRAFAC class myosin-kinesin ATPase superfamily. Myosin family.</text>
</comment>
<dbReference type="InterPro" id="IPR002928">
    <property type="entry name" value="Myosin_tail"/>
</dbReference>
<keyword evidence="9 12" id="KW-0518">Myosin</keyword>
<dbReference type="SUPFAM" id="SSF50084">
    <property type="entry name" value="Myosin S1 fragment, N-terminal domain"/>
    <property type="match status" value="1"/>
</dbReference>
<keyword evidence="11 12" id="KW-0009">Actin-binding</keyword>
<proteinExistence type="inferred from homology"/>